<keyword evidence="6 10" id="KW-0472">Membrane</keyword>
<dbReference type="Pfam" id="PF02743">
    <property type="entry name" value="dCache_1"/>
    <property type="match status" value="1"/>
</dbReference>
<dbReference type="GO" id="GO:0006935">
    <property type="term" value="P:chemotaxis"/>
    <property type="evidence" value="ECO:0007669"/>
    <property type="project" value="UniProtKB-KW"/>
</dbReference>
<keyword evidence="3" id="KW-0145">Chemotaxis</keyword>
<keyword evidence="4 10" id="KW-0812">Transmembrane</keyword>
<evidence type="ECO:0000256" key="7">
    <source>
        <dbReference type="ARBA" id="ARBA00023224"/>
    </source>
</evidence>
<protein>
    <submittedName>
        <fullName evidence="13">Methyl-accepting chemotaxis protein</fullName>
    </submittedName>
</protein>
<keyword evidence="7 9" id="KW-0807">Transducer</keyword>
<dbReference type="Pfam" id="PF00672">
    <property type="entry name" value="HAMP"/>
    <property type="match status" value="1"/>
</dbReference>
<evidence type="ECO:0000256" key="5">
    <source>
        <dbReference type="ARBA" id="ARBA00022989"/>
    </source>
</evidence>
<keyword evidence="5 10" id="KW-1133">Transmembrane helix</keyword>
<evidence type="ECO:0000256" key="9">
    <source>
        <dbReference type="PROSITE-ProRule" id="PRU00284"/>
    </source>
</evidence>
<comment type="similarity">
    <text evidence="8">Belongs to the methyl-accepting chemotaxis (MCP) protein family.</text>
</comment>
<dbReference type="InterPro" id="IPR004089">
    <property type="entry name" value="MCPsignal_dom"/>
</dbReference>
<dbReference type="SUPFAM" id="SSF58104">
    <property type="entry name" value="Methyl-accepting chemotaxis protein (MCP) signaling domain"/>
    <property type="match status" value="1"/>
</dbReference>
<evidence type="ECO:0000259" key="12">
    <source>
        <dbReference type="PROSITE" id="PS50885"/>
    </source>
</evidence>
<evidence type="ECO:0000256" key="6">
    <source>
        <dbReference type="ARBA" id="ARBA00023136"/>
    </source>
</evidence>
<dbReference type="SMART" id="SM00304">
    <property type="entry name" value="HAMP"/>
    <property type="match status" value="1"/>
</dbReference>
<feature type="transmembrane region" description="Helical" evidence="10">
    <location>
        <begin position="12"/>
        <end position="32"/>
    </location>
</feature>
<keyword evidence="2" id="KW-1003">Cell membrane</keyword>
<evidence type="ECO:0000313" key="14">
    <source>
        <dbReference type="Proteomes" id="UP000598467"/>
    </source>
</evidence>
<dbReference type="Gene3D" id="1.10.287.950">
    <property type="entry name" value="Methyl-accepting chemotaxis protein"/>
    <property type="match status" value="1"/>
</dbReference>
<dbReference type="Gene3D" id="6.10.340.10">
    <property type="match status" value="1"/>
</dbReference>
<feature type="domain" description="Methyl-accepting transducer" evidence="11">
    <location>
        <begin position="439"/>
        <end position="690"/>
    </location>
</feature>
<dbReference type="PANTHER" id="PTHR32089:SF112">
    <property type="entry name" value="LYSOZYME-LIKE PROTEIN-RELATED"/>
    <property type="match status" value="1"/>
</dbReference>
<dbReference type="CDD" id="cd06225">
    <property type="entry name" value="HAMP"/>
    <property type="match status" value="1"/>
</dbReference>
<evidence type="ECO:0000256" key="1">
    <source>
        <dbReference type="ARBA" id="ARBA00004651"/>
    </source>
</evidence>
<dbReference type="InterPro" id="IPR003660">
    <property type="entry name" value="HAMP_dom"/>
</dbReference>
<dbReference type="InterPro" id="IPR033479">
    <property type="entry name" value="dCache_1"/>
</dbReference>
<dbReference type="Pfam" id="PF00015">
    <property type="entry name" value="MCPsignal"/>
    <property type="match status" value="1"/>
</dbReference>
<sequence length="728" mass="78146">MFTKLRLSQKIPALVIGCAALVGVGISVASYFNAKSSIEDLTKARLGVAADVASTNVLAYLKGIEKELVLTADQPNTVLALREFSDAWRKMAGEGLEMTSSLQKTYITDNPHPTGQKDKLDQAGTDTAYDAVHARFHPWFHQLQHEKGYYDILLFDAEGNLVYTVSKELDYATNFAAGGGKWAATDLGEVYRRAMTIKERGKVAFEDFEPYKPTFDAPASFMARPIADETGKTIGVLAFQMPVDEINALMSDNVGLGESGEVALIGENGFMRNDTAFTPDTNDILVTKLDGEVIDQAFAQGTAFGYGALHRSEPMVVQAKAFDYQGGRFAVVALEADREVFAPIADMRNRLMMAGVVLILIVAGLGFFAARTITNPINRIVKAMRTLAEGQTDVETDDGGRADEIGDMFRAVTVFKENAVQRLSLEAAANTERERERERQAYLENLIQDFKAAMSSRLDTVTEQMGLMRQAATSLDDLATNARNESGVAGNASASASENVAAVAAATEEMTATVQEIANQTEATSRIVLEAVEAAQLTNQNVRTLSEAAEHVGSVINLIRDIAEQTNLLALNATIEAARAGEAGRGFAVVASEVKELATQTSKATDEISERISGIQNSVRDAAGAIDNITAKVSEIQSLTSSVAGAIEEQRSANEEIARSARAASDSTGTAAESMNAVAGSIQQTSEEASMVNSSSNMVSEASQDLARDVAQFLENVTRDRDETRLSA</sequence>
<evidence type="ECO:0000256" key="2">
    <source>
        <dbReference type="ARBA" id="ARBA00022475"/>
    </source>
</evidence>
<dbReference type="PROSITE" id="PS50111">
    <property type="entry name" value="CHEMOTAXIS_TRANSDUC_2"/>
    <property type="match status" value="1"/>
</dbReference>
<evidence type="ECO:0000256" key="3">
    <source>
        <dbReference type="ARBA" id="ARBA00022500"/>
    </source>
</evidence>
<feature type="transmembrane region" description="Helical" evidence="10">
    <location>
        <begin position="351"/>
        <end position="370"/>
    </location>
</feature>
<dbReference type="GO" id="GO:0005886">
    <property type="term" value="C:plasma membrane"/>
    <property type="evidence" value="ECO:0007669"/>
    <property type="project" value="UniProtKB-SubCell"/>
</dbReference>
<evidence type="ECO:0000313" key="13">
    <source>
        <dbReference type="EMBL" id="MBD1549541.1"/>
    </source>
</evidence>
<dbReference type="EMBL" id="JABFCZ010000042">
    <property type="protein sequence ID" value="MBD1549541.1"/>
    <property type="molecule type" value="Genomic_DNA"/>
</dbReference>
<feature type="domain" description="HAMP" evidence="12">
    <location>
        <begin position="371"/>
        <end position="424"/>
    </location>
</feature>
<dbReference type="PROSITE" id="PS50885">
    <property type="entry name" value="HAMP"/>
    <property type="match status" value="1"/>
</dbReference>
<dbReference type="PANTHER" id="PTHR32089">
    <property type="entry name" value="METHYL-ACCEPTING CHEMOTAXIS PROTEIN MCPB"/>
    <property type="match status" value="1"/>
</dbReference>
<reference evidence="13" key="1">
    <citation type="submission" date="2020-05" db="EMBL/GenBank/DDBJ databases">
        <title>Identification of trans-AT polyketide cluster in two marine bacteria, producers of a novel glutaramide-containing polyketide sesbanimide D and analogs.</title>
        <authorList>
            <person name="Kacar D."/>
            <person name="Rodriguez P."/>
            <person name="Canedo L."/>
            <person name="Gonzalez E."/>
            <person name="Galan B."/>
            <person name="De La Calle F."/>
            <person name="Garcia J.L."/>
        </authorList>
    </citation>
    <scope>NUCLEOTIDE SEQUENCE</scope>
    <source>
        <strain evidence="13">PHM038</strain>
    </source>
</reference>
<organism evidence="13 14">
    <name type="scientific">Roseibium aggregatum</name>
    <dbReference type="NCBI Taxonomy" id="187304"/>
    <lineage>
        <taxon>Bacteria</taxon>
        <taxon>Pseudomonadati</taxon>
        <taxon>Pseudomonadota</taxon>
        <taxon>Alphaproteobacteria</taxon>
        <taxon>Hyphomicrobiales</taxon>
        <taxon>Stappiaceae</taxon>
        <taxon>Roseibium</taxon>
    </lineage>
</organism>
<evidence type="ECO:0000256" key="8">
    <source>
        <dbReference type="ARBA" id="ARBA00029447"/>
    </source>
</evidence>
<proteinExistence type="inferred from homology"/>
<gene>
    <name evidence="13" type="ORF">HK439_25070</name>
</gene>
<comment type="caution">
    <text evidence="13">The sequence shown here is derived from an EMBL/GenBank/DDBJ whole genome shotgun (WGS) entry which is preliminary data.</text>
</comment>
<accession>A0A926P3G2</accession>
<evidence type="ECO:0000256" key="4">
    <source>
        <dbReference type="ARBA" id="ARBA00022692"/>
    </source>
</evidence>
<dbReference type="RefSeq" id="WP_190294231.1">
    <property type="nucleotide sequence ID" value="NZ_JABFCZ010000042.1"/>
</dbReference>
<comment type="subcellular location">
    <subcellularLocation>
        <location evidence="1">Cell membrane</location>
        <topology evidence="1">Multi-pass membrane protein</topology>
    </subcellularLocation>
</comment>
<dbReference type="Proteomes" id="UP000598467">
    <property type="component" value="Unassembled WGS sequence"/>
</dbReference>
<dbReference type="SMART" id="SM00283">
    <property type="entry name" value="MA"/>
    <property type="match status" value="1"/>
</dbReference>
<dbReference type="AlphaFoldDB" id="A0A926P3G2"/>
<evidence type="ECO:0000259" key="11">
    <source>
        <dbReference type="PROSITE" id="PS50111"/>
    </source>
</evidence>
<name>A0A926P3G2_9HYPH</name>
<evidence type="ECO:0000256" key="10">
    <source>
        <dbReference type="SAM" id="Phobius"/>
    </source>
</evidence>
<dbReference type="GO" id="GO:0007165">
    <property type="term" value="P:signal transduction"/>
    <property type="evidence" value="ECO:0007669"/>
    <property type="project" value="UniProtKB-KW"/>
</dbReference>